<dbReference type="InterPro" id="IPR013520">
    <property type="entry name" value="Ribonucl_H"/>
</dbReference>
<keyword evidence="4 6" id="KW-0269">Exonuclease</keyword>
<comment type="similarity">
    <text evidence="6">Belongs to the helicase family. DinG subfamily. Type 2 sub-subfamily.</text>
</comment>
<dbReference type="PANTHER" id="PTHR30231">
    <property type="entry name" value="DNA POLYMERASE III SUBUNIT EPSILON"/>
    <property type="match status" value="1"/>
</dbReference>
<evidence type="ECO:0000256" key="1">
    <source>
        <dbReference type="ARBA" id="ARBA00022722"/>
    </source>
</evidence>
<organism evidence="8 9">
    <name type="scientific">Staphylococcus delphini</name>
    <dbReference type="NCBI Taxonomy" id="53344"/>
    <lineage>
        <taxon>Bacteria</taxon>
        <taxon>Bacillati</taxon>
        <taxon>Bacillota</taxon>
        <taxon>Bacilli</taxon>
        <taxon>Bacillales</taxon>
        <taxon>Staphylococcaceae</taxon>
        <taxon>Staphylococcus</taxon>
        <taxon>Staphylococcus intermedius group</taxon>
    </lineage>
</organism>
<dbReference type="InterPro" id="IPR006310">
    <property type="entry name" value="DinG"/>
</dbReference>
<dbReference type="GO" id="GO:0005829">
    <property type="term" value="C:cytosol"/>
    <property type="evidence" value="ECO:0007669"/>
    <property type="project" value="TreeGrafter"/>
</dbReference>
<dbReference type="PANTHER" id="PTHR30231:SF41">
    <property type="entry name" value="DNA POLYMERASE III SUBUNIT EPSILON"/>
    <property type="match status" value="1"/>
</dbReference>
<dbReference type="SUPFAM" id="SSF53098">
    <property type="entry name" value="Ribonuclease H-like"/>
    <property type="match status" value="1"/>
</dbReference>
<dbReference type="FunFam" id="3.30.420.10:FF:000045">
    <property type="entry name" value="3'-5' exonuclease DinG"/>
    <property type="match status" value="1"/>
</dbReference>
<evidence type="ECO:0000256" key="5">
    <source>
        <dbReference type="ARBA" id="ARBA00022840"/>
    </source>
</evidence>
<dbReference type="InterPro" id="IPR027417">
    <property type="entry name" value="P-loop_NTPase"/>
</dbReference>
<dbReference type="SMART" id="SM00491">
    <property type="entry name" value="HELICc2"/>
    <property type="match status" value="1"/>
</dbReference>
<reference evidence="8 9" key="1">
    <citation type="journal article" date="2017" name="PLoS ONE">
        <title>Development of a real-time PCR for detection of Staphylococcus pseudintermedius using a novel automated comparison of whole-genome sequences.</title>
        <authorList>
            <person name="Verstappen K.M."/>
            <person name="Huijbregts L."/>
            <person name="Spaninks M."/>
            <person name="Wagenaar J.A."/>
            <person name="Fluit A.C."/>
            <person name="Duim B."/>
        </authorList>
    </citation>
    <scope>NUCLEOTIDE SEQUENCE [LARGE SCALE GENOMIC DNA]</scope>
    <source>
        <strain evidence="8 9">215070706401-1</strain>
    </source>
</reference>
<dbReference type="RefSeq" id="WP_096591854.1">
    <property type="nucleotide sequence ID" value="NZ_MWUU01000001.1"/>
</dbReference>
<proteinExistence type="inferred from homology"/>
<dbReference type="Pfam" id="PF00270">
    <property type="entry name" value="DEAD"/>
    <property type="match status" value="1"/>
</dbReference>
<evidence type="ECO:0000259" key="7">
    <source>
        <dbReference type="PROSITE" id="PS51193"/>
    </source>
</evidence>
<keyword evidence="2 6" id="KW-0547">Nucleotide-binding</keyword>
<dbReference type="GO" id="GO:0016818">
    <property type="term" value="F:hydrolase activity, acting on acid anhydrides, in phosphorus-containing anhydrides"/>
    <property type="evidence" value="ECO:0007669"/>
    <property type="project" value="InterPro"/>
</dbReference>
<dbReference type="GO" id="GO:0045004">
    <property type="term" value="P:DNA replication proofreading"/>
    <property type="evidence" value="ECO:0007669"/>
    <property type="project" value="TreeGrafter"/>
</dbReference>
<dbReference type="Gene3D" id="3.30.420.10">
    <property type="entry name" value="Ribonuclease H-like superfamily/Ribonuclease H"/>
    <property type="match status" value="1"/>
</dbReference>
<keyword evidence="3 6" id="KW-0378">Hydrolase</keyword>
<evidence type="ECO:0000256" key="4">
    <source>
        <dbReference type="ARBA" id="ARBA00022839"/>
    </source>
</evidence>
<dbReference type="CDD" id="cd06127">
    <property type="entry name" value="DEDDh"/>
    <property type="match status" value="1"/>
</dbReference>
<dbReference type="NCBIfam" id="TIGR01407">
    <property type="entry name" value="dinG_rel"/>
    <property type="match status" value="1"/>
</dbReference>
<dbReference type="InterPro" id="IPR014013">
    <property type="entry name" value="Helic_SF1/SF2_ATP-bd_DinG/Rad3"/>
</dbReference>
<dbReference type="InterPro" id="IPR011545">
    <property type="entry name" value="DEAD/DEAH_box_helicase_dom"/>
</dbReference>
<dbReference type="GO" id="GO:0003677">
    <property type="term" value="F:DNA binding"/>
    <property type="evidence" value="ECO:0007669"/>
    <property type="project" value="InterPro"/>
</dbReference>
<protein>
    <recommendedName>
        <fullName evidence="6">3'-5' exonuclease DinG</fullName>
        <ecNumber evidence="6">3.1.-.-</ecNumber>
    </recommendedName>
</protein>
<dbReference type="InterPro" id="IPR006555">
    <property type="entry name" value="ATP-dep_Helicase_C"/>
</dbReference>
<comment type="caution">
    <text evidence="8">The sequence shown here is derived from an EMBL/GenBank/DDBJ whole genome shotgun (WGS) entry which is preliminary data.</text>
</comment>
<dbReference type="SMART" id="SM00479">
    <property type="entry name" value="EXOIII"/>
    <property type="match status" value="1"/>
</dbReference>
<dbReference type="PROSITE" id="PS51193">
    <property type="entry name" value="HELICASE_ATP_BIND_2"/>
    <property type="match status" value="1"/>
</dbReference>
<dbReference type="Proteomes" id="UP000218335">
    <property type="component" value="Unassembled WGS sequence"/>
</dbReference>
<dbReference type="AlphaFoldDB" id="A0A2A4H0A4"/>
<dbReference type="NCBIfam" id="TIGR00573">
    <property type="entry name" value="dnaq"/>
    <property type="match status" value="1"/>
</dbReference>
<evidence type="ECO:0000313" key="8">
    <source>
        <dbReference type="EMBL" id="PCF57254.1"/>
    </source>
</evidence>
<dbReference type="Gene3D" id="3.40.50.300">
    <property type="entry name" value="P-loop containing nucleotide triphosphate hydrolases"/>
    <property type="match status" value="2"/>
</dbReference>
<dbReference type="SUPFAM" id="SSF52540">
    <property type="entry name" value="P-loop containing nucleoside triphosphate hydrolases"/>
    <property type="match status" value="1"/>
</dbReference>
<evidence type="ECO:0000256" key="3">
    <source>
        <dbReference type="ARBA" id="ARBA00022801"/>
    </source>
</evidence>
<keyword evidence="8" id="KW-0347">Helicase</keyword>
<dbReference type="Pfam" id="PF00929">
    <property type="entry name" value="RNase_T"/>
    <property type="match status" value="1"/>
</dbReference>
<gene>
    <name evidence="6" type="primary">dinG</name>
    <name evidence="8" type="ORF">B5C08_00560</name>
</gene>
<comment type="function">
    <text evidence="6">3'-5' exonuclease.</text>
</comment>
<dbReference type="InterPro" id="IPR006054">
    <property type="entry name" value="DnaQ"/>
</dbReference>
<dbReference type="GO" id="GO:0008408">
    <property type="term" value="F:3'-5' exonuclease activity"/>
    <property type="evidence" value="ECO:0007669"/>
    <property type="project" value="InterPro"/>
</dbReference>
<keyword evidence="5 6" id="KW-0067">ATP-binding</keyword>
<dbReference type="Pfam" id="PF13307">
    <property type="entry name" value="Helicase_C_2"/>
    <property type="match status" value="1"/>
</dbReference>
<dbReference type="EMBL" id="MWUU01000001">
    <property type="protein sequence ID" value="PCF57254.1"/>
    <property type="molecule type" value="Genomic_DNA"/>
</dbReference>
<dbReference type="InterPro" id="IPR036397">
    <property type="entry name" value="RNaseH_sf"/>
</dbReference>
<dbReference type="GO" id="GO:0005524">
    <property type="term" value="F:ATP binding"/>
    <property type="evidence" value="ECO:0007669"/>
    <property type="project" value="UniProtKB-KW"/>
</dbReference>
<keyword evidence="1 6" id="KW-0540">Nuclease</keyword>
<dbReference type="EC" id="3.1.-.-" evidence="6"/>
<evidence type="ECO:0000256" key="6">
    <source>
        <dbReference type="RuleBase" id="RU364106"/>
    </source>
</evidence>
<dbReference type="InterPro" id="IPR012337">
    <property type="entry name" value="RNaseH-like_sf"/>
</dbReference>
<name>A0A2A4H0A4_9STAP</name>
<evidence type="ECO:0000256" key="2">
    <source>
        <dbReference type="ARBA" id="ARBA00022741"/>
    </source>
</evidence>
<evidence type="ECO:0000313" key="9">
    <source>
        <dbReference type="Proteomes" id="UP000218335"/>
    </source>
</evidence>
<dbReference type="GO" id="GO:0003887">
    <property type="term" value="F:DNA-directed DNA polymerase activity"/>
    <property type="evidence" value="ECO:0007669"/>
    <property type="project" value="InterPro"/>
</dbReference>
<accession>A0A2A4H0A4</accession>
<dbReference type="GO" id="GO:0004386">
    <property type="term" value="F:helicase activity"/>
    <property type="evidence" value="ECO:0007669"/>
    <property type="project" value="UniProtKB-KW"/>
</dbReference>
<feature type="domain" description="Helicase ATP-binding" evidence="7">
    <location>
        <begin position="242"/>
        <end position="497"/>
    </location>
</feature>
<sequence>MAHQPCYAVVDLETTGNQADYDEIIQIGITFVRNHQIIDHYHSMIKTDLTIPTFIQALTSIEEEMLNQAPYFKEVAHEIYTKIKDCIFVAHNVNFDLNFLKRSFKKCHIHYQPKKVIDTLELFKIAFPTEKSYQLTELAESLGIPLTQAHRADEDAYTTARIMILAFEKFEVLPINTKKQLYYLSKQLKYQLDDYFFEQVRLHDVTKEMTGLNQFEQIYYLAPPDFEVSHVQFDGDLTALYRTIVDACHYQYREEQLYMAQIVFDQLMHNEKALIEADTGSGKSLAYLVASLMYYIETGEHVMISTNTKMLQNQLLLQDIPKINDALNVSINATLIKSKQDYISLGLISQVLKDETTNYDVNLLKMQLLIWILETRTGDIQELNLRGGQKMYFEQKIETYVPVRKDFHYYNHIRTNASKIQIGITNHAHLLYSSPEHTLYQMFKHCIIDEAHRLPDYAIDCAIHAFGYADIKYQLGLIGKTENEKLLKQIDQLEQQRILQKLDIPPIDVFSIKQDIIEIHDMNEHFFDHIFNQVHEGQLYDDEASKLHYAYDMERDQLIPLLHQYISKINVTLEHFNNMKHKVVKTLRKHLLYIVDQLREIETGLKAGHLFYITLKNVQQKSTIKIHLKDASIKQLLTEKILKQFESISFVSGTLTFNGSFKNYQKWFEEDVHFQTYKITSEHQHNANAHIFVPNDIKRYNYQNQEAYIQTIVEYIARYVTTVDSKCLVLFTSYKMLYNVMDYLNQMSEFDDYVILSQQQSQNYKIVQQFNHFDKAILLGTSTFFEGFDYQAHGIKCVMIAKLPFMNHHAVKPMLLANEFDNVFKDYVLPEAVLRFRQGLGRLLRNENDQGVIVSFDNRLMHSQYRHFFQNTFTHFQQHQGNIKQFGQLLHQMQSQLDQS</sequence>